<dbReference type="EMBL" id="BQXH01000003">
    <property type="protein sequence ID" value="GKS80736.1"/>
    <property type="molecule type" value="Genomic_DNA"/>
</dbReference>
<organism evidence="2 3">
    <name type="scientific">Ligilactobacillus pabuli</name>
    <dbReference type="NCBI Taxonomy" id="2886039"/>
    <lineage>
        <taxon>Bacteria</taxon>
        <taxon>Bacillati</taxon>
        <taxon>Bacillota</taxon>
        <taxon>Bacilli</taxon>
        <taxon>Lactobacillales</taxon>
        <taxon>Lactobacillaceae</taxon>
        <taxon>Ligilactobacillus</taxon>
    </lineage>
</organism>
<proteinExistence type="predicted"/>
<keyword evidence="3" id="KW-1185">Reference proteome</keyword>
<evidence type="ECO:0000259" key="1">
    <source>
        <dbReference type="Pfam" id="PF06605"/>
    </source>
</evidence>
<evidence type="ECO:0000313" key="3">
    <source>
        <dbReference type="Proteomes" id="UP001055149"/>
    </source>
</evidence>
<sequence length="487" mass="55529">MAYKIIGYKDVYDKDGFIVYDPTVNRFISEGKLTLKENEVDDLVLTVNQNSPLFGTVEPMQTMVDVYDDNELIFRGRALKPTRQMKDSGQFIQSFTFESIFSYLIDSNQTYAEIHNMTIKQFFTKLIDFHNSRMPPHKRFAVRNVNVTNSTDNVYYYVDYVSTWDTLKDKLLSRLGGYFRMEYKNGVNYLDYMQDIGKDHLNDTPIQFTKNMQSASVEVDPTQIITRLFPYGATIEDDDPNNTAASRPRIDIKSVNDGFDHIDDPQLLAQFGAIDGSQMWDDVHDPKILLTKAKEWLAQQGTAKQTYTVTALELRNSGYDSFKVSDRYLFVNPNVSGTQLLRLTQKEIDITQPYKSTLTFGPKVQTLSQYQAENKRMSVQVDNLRHQVNGYSTRIVSLNAKAKQLTDTISSQQSIIESVKNDVNNADLNGINGKLAQLQGTTESIKNQVANLDYVSQSVFNSYKNQQLQINNNVEARLQKLEGGSTS</sequence>
<protein>
    <recommendedName>
        <fullName evidence="1">Tail spike domain-containing protein</fullName>
    </recommendedName>
</protein>
<evidence type="ECO:0000313" key="2">
    <source>
        <dbReference type="EMBL" id="GKS80736.1"/>
    </source>
</evidence>
<dbReference type="Pfam" id="PF06605">
    <property type="entry name" value="Prophage_tail"/>
    <property type="match status" value="1"/>
</dbReference>
<dbReference type="InterPro" id="IPR010572">
    <property type="entry name" value="Tail_dom"/>
</dbReference>
<dbReference type="Proteomes" id="UP001055149">
    <property type="component" value="Unassembled WGS sequence"/>
</dbReference>
<feature type="domain" description="Tail spike" evidence="1">
    <location>
        <begin position="147"/>
        <end position="372"/>
    </location>
</feature>
<reference evidence="2" key="1">
    <citation type="journal article" date="2022" name="Int. J. Syst. Evol. Microbiol.">
        <title>A novel species of lactic acid bacteria, Ligilactobacillus pabuli sp. nov., isolated from alfalfa silage.</title>
        <authorList>
            <person name="Tohno M."/>
            <person name="Tanizawa Y."/>
            <person name="Sawada H."/>
            <person name="Sakamoto M."/>
            <person name="Ohkuma M."/>
            <person name="Kobayashi H."/>
        </authorList>
    </citation>
    <scope>NUCLEOTIDE SEQUENCE</scope>
    <source>
        <strain evidence="2">AF129</strain>
    </source>
</reference>
<gene>
    <name evidence="2" type="ORF">LPAF129_04210</name>
</gene>
<name>A0ABQ5JFA5_9LACO</name>
<dbReference type="RefSeq" id="WP_244054513.1">
    <property type="nucleotide sequence ID" value="NZ_BQXH01000003.1"/>
</dbReference>
<comment type="caution">
    <text evidence="2">The sequence shown here is derived from an EMBL/GenBank/DDBJ whole genome shotgun (WGS) entry which is preliminary data.</text>
</comment>
<accession>A0ABQ5JFA5</accession>